<name>A0ABW1I2Y7_9PSEU</name>
<dbReference type="Proteomes" id="UP001596119">
    <property type="component" value="Unassembled WGS sequence"/>
</dbReference>
<evidence type="ECO:0000259" key="1">
    <source>
        <dbReference type="PROSITE" id="PS50801"/>
    </source>
</evidence>
<evidence type="ECO:0000313" key="2">
    <source>
        <dbReference type="EMBL" id="MFC5948021.1"/>
    </source>
</evidence>
<dbReference type="SUPFAM" id="SSF52091">
    <property type="entry name" value="SpoIIaa-like"/>
    <property type="match status" value="1"/>
</dbReference>
<proteinExistence type="predicted"/>
<keyword evidence="3" id="KW-1185">Reference proteome</keyword>
<dbReference type="Pfam" id="PF14417">
    <property type="entry name" value="MEDS"/>
    <property type="match status" value="1"/>
</dbReference>
<feature type="domain" description="STAS" evidence="1">
    <location>
        <begin position="189"/>
        <end position="278"/>
    </location>
</feature>
<organism evidence="2 3">
    <name type="scientific">Pseudonocardia lutea</name>
    <dbReference type="NCBI Taxonomy" id="2172015"/>
    <lineage>
        <taxon>Bacteria</taxon>
        <taxon>Bacillati</taxon>
        <taxon>Actinomycetota</taxon>
        <taxon>Actinomycetes</taxon>
        <taxon>Pseudonocardiales</taxon>
        <taxon>Pseudonocardiaceae</taxon>
        <taxon>Pseudonocardia</taxon>
    </lineage>
</organism>
<dbReference type="InterPro" id="IPR025847">
    <property type="entry name" value="MEDS_domain"/>
</dbReference>
<gene>
    <name evidence="2" type="ORF">ACFQH9_07015</name>
</gene>
<dbReference type="RefSeq" id="WP_379565079.1">
    <property type="nucleotide sequence ID" value="NZ_JBHSQK010000011.1"/>
</dbReference>
<dbReference type="CDD" id="cd07043">
    <property type="entry name" value="STAS_anti-anti-sigma_factors"/>
    <property type="match status" value="1"/>
</dbReference>
<dbReference type="InterPro" id="IPR002645">
    <property type="entry name" value="STAS_dom"/>
</dbReference>
<sequence length="278" mass="29207">MSAESGADGTMVPGTWDGHQLLVATREEAAPALAGWTRQGLQRGERLLFAADPAHPDVDGLVTTLADGGLDRADAADAAARGRLVVVDNARFYSMTGFELLVEDACRQGLDGVRTCGGPDSAARVLEPAAFEQFEHMLAKAWATHGVTSLCRYPPSGVTDEDDLRKGIGRHASGWAERIAHLGCPDPGLLYLRGEVDTSNDAFVGALVTEAARQAGPGLVLDCSELVHMSVGGWRAVVRATAPVRERGGRVRLRSLSAAGARVLHATGFAAAFETEPG</sequence>
<accession>A0ABW1I2Y7</accession>
<reference evidence="3" key="1">
    <citation type="journal article" date="2019" name="Int. J. Syst. Evol. Microbiol.">
        <title>The Global Catalogue of Microorganisms (GCM) 10K type strain sequencing project: providing services to taxonomists for standard genome sequencing and annotation.</title>
        <authorList>
            <consortium name="The Broad Institute Genomics Platform"/>
            <consortium name="The Broad Institute Genome Sequencing Center for Infectious Disease"/>
            <person name="Wu L."/>
            <person name="Ma J."/>
        </authorList>
    </citation>
    <scope>NUCLEOTIDE SEQUENCE [LARGE SCALE GENOMIC DNA]</scope>
    <source>
        <strain evidence="3">CGMCC 4.7397</strain>
    </source>
</reference>
<dbReference type="Gene3D" id="3.30.750.24">
    <property type="entry name" value="STAS domain"/>
    <property type="match status" value="1"/>
</dbReference>
<dbReference type="InterPro" id="IPR036513">
    <property type="entry name" value="STAS_dom_sf"/>
</dbReference>
<dbReference type="PROSITE" id="PS50801">
    <property type="entry name" value="STAS"/>
    <property type="match status" value="1"/>
</dbReference>
<evidence type="ECO:0000313" key="3">
    <source>
        <dbReference type="Proteomes" id="UP001596119"/>
    </source>
</evidence>
<dbReference type="Pfam" id="PF01740">
    <property type="entry name" value="STAS"/>
    <property type="match status" value="1"/>
</dbReference>
<comment type="caution">
    <text evidence="2">The sequence shown here is derived from an EMBL/GenBank/DDBJ whole genome shotgun (WGS) entry which is preliminary data.</text>
</comment>
<dbReference type="EMBL" id="JBHSQK010000011">
    <property type="protein sequence ID" value="MFC5948021.1"/>
    <property type="molecule type" value="Genomic_DNA"/>
</dbReference>
<protein>
    <submittedName>
        <fullName evidence="2">MEDS domain-containing protein</fullName>
    </submittedName>
</protein>